<dbReference type="GO" id="GO:0003723">
    <property type="term" value="F:RNA binding"/>
    <property type="evidence" value="ECO:0007669"/>
    <property type="project" value="TreeGrafter"/>
</dbReference>
<dbReference type="SUPFAM" id="SSF51395">
    <property type="entry name" value="FMN-linked oxidoreductases"/>
    <property type="match status" value="1"/>
</dbReference>
<dbReference type="GO" id="GO:0102265">
    <property type="term" value="F:tRNA-dihydrouridine47 synthase activity"/>
    <property type="evidence" value="ECO:0007669"/>
    <property type="project" value="UniProtKB-EC"/>
</dbReference>
<dbReference type="CDD" id="cd02801">
    <property type="entry name" value="DUS_like_FMN"/>
    <property type="match status" value="1"/>
</dbReference>
<keyword evidence="7" id="KW-0521">NADP</keyword>
<evidence type="ECO:0000256" key="9">
    <source>
        <dbReference type="ARBA" id="ARBA00048266"/>
    </source>
</evidence>
<dbReference type="PROSITE" id="PS01136">
    <property type="entry name" value="UPF0034"/>
    <property type="match status" value="1"/>
</dbReference>
<keyword evidence="5" id="KW-0288">FMN</keyword>
<comment type="catalytic activity">
    <reaction evidence="11">
        <text>a 5,6-dihydrouridine in mRNA + NADP(+) = a uridine in mRNA + NADPH + H(+)</text>
        <dbReference type="Rhea" id="RHEA:69855"/>
        <dbReference type="Rhea" id="RHEA-COMP:14658"/>
        <dbReference type="Rhea" id="RHEA-COMP:17789"/>
        <dbReference type="ChEBI" id="CHEBI:15378"/>
        <dbReference type="ChEBI" id="CHEBI:57783"/>
        <dbReference type="ChEBI" id="CHEBI:58349"/>
        <dbReference type="ChEBI" id="CHEBI:65315"/>
        <dbReference type="ChEBI" id="CHEBI:74443"/>
    </reaction>
    <physiologicalReaction direction="right-to-left" evidence="11">
        <dbReference type="Rhea" id="RHEA:69857"/>
    </physiologicalReaction>
</comment>
<dbReference type="InterPro" id="IPR018517">
    <property type="entry name" value="tRNA_hU_synthase_CS"/>
</dbReference>
<keyword evidence="6" id="KW-0819">tRNA processing</keyword>
<dbReference type="Gene3D" id="3.20.20.70">
    <property type="entry name" value="Aldolase class I"/>
    <property type="match status" value="1"/>
</dbReference>
<proteinExistence type="inferred from homology"/>
<evidence type="ECO:0000256" key="11">
    <source>
        <dbReference type="ARBA" id="ARBA00049447"/>
    </source>
</evidence>
<name>A0AAW1QMA7_9CHLO</name>
<evidence type="ECO:0000256" key="10">
    <source>
        <dbReference type="ARBA" id="ARBA00048342"/>
    </source>
</evidence>
<keyword evidence="4" id="KW-0285">Flavoprotein</keyword>
<evidence type="ECO:0000256" key="8">
    <source>
        <dbReference type="ARBA" id="ARBA00023002"/>
    </source>
</evidence>
<reference evidence="14 15" key="1">
    <citation type="journal article" date="2024" name="Nat. Commun.">
        <title>Phylogenomics reveals the evolutionary origins of lichenization in chlorophyte algae.</title>
        <authorList>
            <person name="Puginier C."/>
            <person name="Libourel C."/>
            <person name="Otte J."/>
            <person name="Skaloud P."/>
            <person name="Haon M."/>
            <person name="Grisel S."/>
            <person name="Petersen M."/>
            <person name="Berrin J.G."/>
            <person name="Delaux P.M."/>
            <person name="Dal Grande F."/>
            <person name="Keller J."/>
        </authorList>
    </citation>
    <scope>NUCLEOTIDE SEQUENCE [LARGE SCALE GENOMIC DNA]</scope>
    <source>
        <strain evidence="14 15">SAG 245.80</strain>
    </source>
</reference>
<dbReference type="PANTHER" id="PTHR45846">
    <property type="entry name" value="TRNA-DIHYDROURIDINE(47) SYNTHASE [NAD(P)(+)]-LIKE"/>
    <property type="match status" value="1"/>
</dbReference>
<dbReference type="PANTHER" id="PTHR45846:SF1">
    <property type="entry name" value="TRNA-DIHYDROURIDINE(47) SYNTHASE [NAD(P)(+)]-LIKE"/>
    <property type="match status" value="1"/>
</dbReference>
<comment type="similarity">
    <text evidence="2">Belongs to the Dus family. Dus3 subfamily.</text>
</comment>
<dbReference type="Pfam" id="PF01207">
    <property type="entry name" value="Dus"/>
    <property type="match status" value="1"/>
</dbReference>
<dbReference type="AlphaFoldDB" id="A0AAW1QMA7"/>
<dbReference type="Proteomes" id="UP001445335">
    <property type="component" value="Unassembled WGS sequence"/>
</dbReference>
<accession>A0AAW1QMA7</accession>
<keyword evidence="8" id="KW-0560">Oxidoreductase</keyword>
<evidence type="ECO:0000256" key="1">
    <source>
        <dbReference type="ARBA" id="ARBA00001917"/>
    </source>
</evidence>
<evidence type="ECO:0000313" key="15">
    <source>
        <dbReference type="Proteomes" id="UP001445335"/>
    </source>
</evidence>
<evidence type="ECO:0000313" key="14">
    <source>
        <dbReference type="EMBL" id="KAK9822246.1"/>
    </source>
</evidence>
<comment type="catalytic activity">
    <reaction evidence="10">
        <text>a 5,6-dihydrouridine in mRNA + NAD(+) = a uridine in mRNA + NADH + H(+)</text>
        <dbReference type="Rhea" id="RHEA:69851"/>
        <dbReference type="Rhea" id="RHEA-COMP:14658"/>
        <dbReference type="Rhea" id="RHEA-COMP:17789"/>
        <dbReference type="ChEBI" id="CHEBI:15378"/>
        <dbReference type="ChEBI" id="CHEBI:57540"/>
        <dbReference type="ChEBI" id="CHEBI:57945"/>
        <dbReference type="ChEBI" id="CHEBI:65315"/>
        <dbReference type="ChEBI" id="CHEBI:74443"/>
    </reaction>
    <physiologicalReaction direction="right-to-left" evidence="10">
        <dbReference type="Rhea" id="RHEA:69853"/>
    </physiologicalReaction>
</comment>
<dbReference type="InterPro" id="IPR035587">
    <property type="entry name" value="DUS-like_FMN-bd"/>
</dbReference>
<protein>
    <recommendedName>
        <fullName evidence="3">tRNA-dihydrouridine(47) synthase [NAD(P)(+)]</fullName>
        <ecNumber evidence="3">1.3.1.89</ecNumber>
    </recommendedName>
</protein>
<comment type="catalytic activity">
    <reaction evidence="9">
        <text>5,6-dihydrouridine(47) in tRNA + NAD(+) = uridine(47) in tRNA + NADH + H(+)</text>
        <dbReference type="Rhea" id="RHEA:53364"/>
        <dbReference type="Rhea" id="RHEA-COMP:13539"/>
        <dbReference type="Rhea" id="RHEA-COMP:13540"/>
        <dbReference type="ChEBI" id="CHEBI:15378"/>
        <dbReference type="ChEBI" id="CHEBI:57540"/>
        <dbReference type="ChEBI" id="CHEBI:57945"/>
        <dbReference type="ChEBI" id="CHEBI:65315"/>
        <dbReference type="ChEBI" id="CHEBI:74443"/>
        <dbReference type="EC" id="1.3.1.89"/>
    </reaction>
    <physiologicalReaction direction="right-to-left" evidence="9">
        <dbReference type="Rhea" id="RHEA:53366"/>
    </physiologicalReaction>
</comment>
<evidence type="ECO:0000256" key="2">
    <source>
        <dbReference type="ARBA" id="ARBA00005451"/>
    </source>
</evidence>
<gene>
    <name evidence="14" type="ORF">WJX81_005858</name>
</gene>
<evidence type="ECO:0000256" key="3">
    <source>
        <dbReference type="ARBA" id="ARBA00012376"/>
    </source>
</evidence>
<dbReference type="GO" id="GO:0050660">
    <property type="term" value="F:flavin adenine dinucleotide binding"/>
    <property type="evidence" value="ECO:0007669"/>
    <property type="project" value="InterPro"/>
</dbReference>
<comment type="caution">
    <text evidence="14">The sequence shown here is derived from an EMBL/GenBank/DDBJ whole genome shotgun (WGS) entry which is preliminary data.</text>
</comment>
<evidence type="ECO:0000256" key="6">
    <source>
        <dbReference type="ARBA" id="ARBA00022694"/>
    </source>
</evidence>
<evidence type="ECO:0000256" key="5">
    <source>
        <dbReference type="ARBA" id="ARBA00022643"/>
    </source>
</evidence>
<dbReference type="EC" id="1.3.1.89" evidence="3"/>
<feature type="domain" description="DUS-like FMN-binding" evidence="13">
    <location>
        <begin position="158"/>
        <end position="415"/>
    </location>
</feature>
<organism evidence="14 15">
    <name type="scientific">Elliptochloris bilobata</name>
    <dbReference type="NCBI Taxonomy" id="381761"/>
    <lineage>
        <taxon>Eukaryota</taxon>
        <taxon>Viridiplantae</taxon>
        <taxon>Chlorophyta</taxon>
        <taxon>core chlorophytes</taxon>
        <taxon>Trebouxiophyceae</taxon>
        <taxon>Trebouxiophyceae incertae sedis</taxon>
        <taxon>Elliptochloris clade</taxon>
        <taxon>Elliptochloris</taxon>
    </lineage>
</organism>
<dbReference type="InterPro" id="IPR013785">
    <property type="entry name" value="Aldolase_TIM"/>
</dbReference>
<keyword evidence="15" id="KW-1185">Reference proteome</keyword>
<evidence type="ECO:0000256" key="7">
    <source>
        <dbReference type="ARBA" id="ARBA00022857"/>
    </source>
</evidence>
<evidence type="ECO:0000256" key="4">
    <source>
        <dbReference type="ARBA" id="ARBA00022630"/>
    </source>
</evidence>
<dbReference type="EMBL" id="JALJOU010000089">
    <property type="protein sequence ID" value="KAK9822246.1"/>
    <property type="molecule type" value="Genomic_DNA"/>
</dbReference>
<evidence type="ECO:0000259" key="13">
    <source>
        <dbReference type="Pfam" id="PF01207"/>
    </source>
</evidence>
<comment type="catalytic activity">
    <reaction evidence="12">
        <text>5,6-dihydrouridine(47) in tRNA + NADP(+) = uridine(47) in tRNA + NADPH + H(+)</text>
        <dbReference type="Rhea" id="RHEA:53360"/>
        <dbReference type="Rhea" id="RHEA-COMP:13539"/>
        <dbReference type="Rhea" id="RHEA-COMP:13540"/>
        <dbReference type="ChEBI" id="CHEBI:15378"/>
        <dbReference type="ChEBI" id="CHEBI:57783"/>
        <dbReference type="ChEBI" id="CHEBI:58349"/>
        <dbReference type="ChEBI" id="CHEBI:65315"/>
        <dbReference type="ChEBI" id="CHEBI:74443"/>
        <dbReference type="EC" id="1.3.1.89"/>
    </reaction>
    <physiologicalReaction direction="right-to-left" evidence="12">
        <dbReference type="Rhea" id="RHEA:53362"/>
    </physiologicalReaction>
</comment>
<comment type="cofactor">
    <cofactor evidence="1">
        <name>FMN</name>
        <dbReference type="ChEBI" id="CHEBI:58210"/>
    </cofactor>
</comment>
<evidence type="ECO:0000256" key="12">
    <source>
        <dbReference type="ARBA" id="ARBA00049513"/>
    </source>
</evidence>
<sequence>MCSRRGGEWSGLRQAWHYAPGKEHLFWQGSTAVRSRRGLAWREDTDDLAIEQAVSELVGLRREVGAWINQFSAEQARTPTLEDASAADPELLLSLGRLATSQARSAAAALAGTNDELDKERFPAAALPPSLSSSAGAEAALRSGSRLLVERLRGKLILAPLTRGGNVPFRRLCADFGAEATMSEMAFARFLIKDHPQERARLRRADNEHLYGVQFATNNIGEGVRAAELAAASGAAWVDLNCGCPIHEATKRGLGAALLRSPRKLARLVAGIAAGSPLPLTVKVRTGTSGGKVNVAENVAALHAAGAAAVTVHGRTAEQRYKRAADWRAVAGVAAAGSGPVIGNGDILTHYEARWRLDQSGCVAVMTGRGALIKPWLFQEYAEGRTLDPDARERVGIYRRLVGHMKAYFGDDARGRGKAFYFLPWHFDFLVRYRPLPETIFGEGALERPLIGRREDAADDSLPLLERLLRCGSKDAHAEIAAVLWDAASDAEAASQLERLADGCLASWEAAARGAEAEEDAAAEG</sequence>